<dbReference type="Pfam" id="PF08402">
    <property type="entry name" value="TOBE_2"/>
    <property type="match status" value="1"/>
</dbReference>
<dbReference type="Gene3D" id="3.40.50.300">
    <property type="entry name" value="P-loop containing nucleotide triphosphate hydrolases"/>
    <property type="match status" value="1"/>
</dbReference>
<dbReference type="InterPro" id="IPR008995">
    <property type="entry name" value="Mo/tungstate-bd_C_term_dom"/>
</dbReference>
<dbReference type="PANTHER" id="PTHR42781">
    <property type="entry name" value="SPERMIDINE/PUTRESCINE IMPORT ATP-BINDING PROTEIN POTA"/>
    <property type="match status" value="1"/>
</dbReference>
<feature type="domain" description="ABC transporter" evidence="4">
    <location>
        <begin position="1"/>
        <end position="231"/>
    </location>
</feature>
<name>A0A5B2VIS5_9BACT</name>
<reference evidence="5 6" key="1">
    <citation type="submission" date="2019-09" db="EMBL/GenBank/DDBJ databases">
        <title>Chitinophaga ginsengihumi sp. nov., isolated from soil of ginseng rhizosphere.</title>
        <authorList>
            <person name="Lee J."/>
        </authorList>
    </citation>
    <scope>NUCLEOTIDE SEQUENCE [LARGE SCALE GENOMIC DNA]</scope>
    <source>
        <strain evidence="5 6">BN140078</strain>
    </source>
</reference>
<protein>
    <submittedName>
        <fullName evidence="5">ABC transporter ATP-binding protein</fullName>
    </submittedName>
</protein>
<evidence type="ECO:0000313" key="6">
    <source>
        <dbReference type="Proteomes" id="UP000324611"/>
    </source>
</evidence>
<dbReference type="InterPro" id="IPR013611">
    <property type="entry name" value="Transp-assoc_OB_typ2"/>
</dbReference>
<dbReference type="AlphaFoldDB" id="A0A5B2VIS5"/>
<proteinExistence type="predicted"/>
<dbReference type="SUPFAM" id="SSF50331">
    <property type="entry name" value="MOP-like"/>
    <property type="match status" value="1"/>
</dbReference>
<dbReference type="RefSeq" id="WP_149842076.1">
    <property type="nucleotide sequence ID" value="NZ_VUOC01000004.1"/>
</dbReference>
<evidence type="ECO:0000256" key="1">
    <source>
        <dbReference type="ARBA" id="ARBA00022448"/>
    </source>
</evidence>
<dbReference type="PROSITE" id="PS00211">
    <property type="entry name" value="ABC_TRANSPORTER_1"/>
    <property type="match status" value="1"/>
</dbReference>
<accession>A0A5B2VIS5</accession>
<reference evidence="5 6" key="2">
    <citation type="submission" date="2019-09" db="EMBL/GenBank/DDBJ databases">
        <authorList>
            <person name="Jin C."/>
        </authorList>
    </citation>
    <scope>NUCLEOTIDE SEQUENCE [LARGE SCALE GENOMIC DNA]</scope>
    <source>
        <strain evidence="5 6">BN140078</strain>
    </source>
</reference>
<evidence type="ECO:0000256" key="3">
    <source>
        <dbReference type="ARBA" id="ARBA00022840"/>
    </source>
</evidence>
<organism evidence="5 6">
    <name type="scientific">Chitinophaga agrisoli</name>
    <dbReference type="NCBI Taxonomy" id="2607653"/>
    <lineage>
        <taxon>Bacteria</taxon>
        <taxon>Pseudomonadati</taxon>
        <taxon>Bacteroidota</taxon>
        <taxon>Chitinophagia</taxon>
        <taxon>Chitinophagales</taxon>
        <taxon>Chitinophagaceae</taxon>
        <taxon>Chitinophaga</taxon>
    </lineage>
</organism>
<dbReference type="SMART" id="SM00382">
    <property type="entry name" value="AAA"/>
    <property type="match status" value="1"/>
</dbReference>
<dbReference type="InterPro" id="IPR017871">
    <property type="entry name" value="ABC_transporter-like_CS"/>
</dbReference>
<dbReference type="InterPro" id="IPR003593">
    <property type="entry name" value="AAA+_ATPase"/>
</dbReference>
<evidence type="ECO:0000313" key="5">
    <source>
        <dbReference type="EMBL" id="KAA2238430.1"/>
    </source>
</evidence>
<dbReference type="GO" id="GO:0043190">
    <property type="term" value="C:ATP-binding cassette (ABC) transporter complex"/>
    <property type="evidence" value="ECO:0007669"/>
    <property type="project" value="InterPro"/>
</dbReference>
<dbReference type="GO" id="GO:0005524">
    <property type="term" value="F:ATP binding"/>
    <property type="evidence" value="ECO:0007669"/>
    <property type="project" value="UniProtKB-KW"/>
</dbReference>
<sequence length="327" mass="36242">MQFLEVTKISKIQQGVLVVNEVSFTQQPFQKLAIAGETGSGKSTLLKMAGGLIQPDSGEARFEGVRVKGPLEVLLPGHPGIAYLSQHFELRNQYRVEEILAYVNQLTQESADEVYEICRITHLLKRRTDALSGGEKQRIALARLLITAPKLLLLDEPFSNLDMIHKGVLKSVIRDIGNDLGITCTLISHDPQDILSWADEIMIMKDGQILQQGPPEEVYLRPVNEYAAALLGKYNLMSPAQARSLDGLPDIHLNGRYLFIRPENFMLVPENGHAPAGKVKKISFWGSYHELEVLLPEGAITLRATHPQVKTGDIVHVSVAPGGVWYI</sequence>
<dbReference type="InterPro" id="IPR027417">
    <property type="entry name" value="P-loop_NTPase"/>
</dbReference>
<comment type="caution">
    <text evidence="5">The sequence shown here is derived from an EMBL/GenBank/DDBJ whole genome shotgun (WGS) entry which is preliminary data.</text>
</comment>
<keyword evidence="3 5" id="KW-0067">ATP-binding</keyword>
<dbReference type="Pfam" id="PF00005">
    <property type="entry name" value="ABC_tran"/>
    <property type="match status" value="1"/>
</dbReference>
<dbReference type="PROSITE" id="PS50893">
    <property type="entry name" value="ABC_TRANSPORTER_2"/>
    <property type="match status" value="1"/>
</dbReference>
<evidence type="ECO:0000259" key="4">
    <source>
        <dbReference type="PROSITE" id="PS50893"/>
    </source>
</evidence>
<keyword evidence="1" id="KW-0813">Transport</keyword>
<dbReference type="Proteomes" id="UP000324611">
    <property type="component" value="Unassembled WGS sequence"/>
</dbReference>
<dbReference type="EMBL" id="VUOC01000004">
    <property type="protein sequence ID" value="KAA2238430.1"/>
    <property type="molecule type" value="Genomic_DNA"/>
</dbReference>
<dbReference type="GO" id="GO:0022857">
    <property type="term" value="F:transmembrane transporter activity"/>
    <property type="evidence" value="ECO:0007669"/>
    <property type="project" value="InterPro"/>
</dbReference>
<gene>
    <name evidence="5" type="ORF">F0L74_19575</name>
</gene>
<dbReference type="InterPro" id="IPR003439">
    <property type="entry name" value="ABC_transporter-like_ATP-bd"/>
</dbReference>
<keyword evidence="6" id="KW-1185">Reference proteome</keyword>
<dbReference type="InterPro" id="IPR050093">
    <property type="entry name" value="ABC_SmlMolc_Importer"/>
</dbReference>
<keyword evidence="2" id="KW-0547">Nucleotide-binding</keyword>
<evidence type="ECO:0000256" key="2">
    <source>
        <dbReference type="ARBA" id="ARBA00022741"/>
    </source>
</evidence>
<dbReference type="SUPFAM" id="SSF52540">
    <property type="entry name" value="P-loop containing nucleoside triphosphate hydrolases"/>
    <property type="match status" value="1"/>
</dbReference>
<dbReference type="GO" id="GO:0016887">
    <property type="term" value="F:ATP hydrolysis activity"/>
    <property type="evidence" value="ECO:0007669"/>
    <property type="project" value="InterPro"/>
</dbReference>
<dbReference type="PANTHER" id="PTHR42781:SF4">
    <property type="entry name" value="SPERMIDINE_PUTRESCINE IMPORT ATP-BINDING PROTEIN POTA"/>
    <property type="match status" value="1"/>
</dbReference>